<name>A0A235ENT3_9BURK</name>
<accession>A0A235ENT3</accession>
<dbReference type="OrthoDB" id="8820189at2"/>
<evidence type="ECO:0000313" key="1">
    <source>
        <dbReference type="EMBL" id="OYD50085.1"/>
    </source>
</evidence>
<comment type="caution">
    <text evidence="1">The sequence shown here is derived from an EMBL/GenBank/DDBJ whole genome shotgun (WGS) entry which is preliminary data.</text>
</comment>
<reference evidence="1 2" key="1">
    <citation type="submission" date="2017-07" db="EMBL/GenBank/DDBJ databases">
        <title>Acidovorax KNDSW TSA 6 genome sequence and assembly.</title>
        <authorList>
            <person name="Mayilraj S."/>
        </authorList>
    </citation>
    <scope>NUCLEOTIDE SEQUENCE [LARGE SCALE GENOMIC DNA]</scope>
    <source>
        <strain evidence="1 2">KNDSW-TSA6</strain>
    </source>
</reference>
<evidence type="ECO:0000313" key="2">
    <source>
        <dbReference type="Proteomes" id="UP000215441"/>
    </source>
</evidence>
<dbReference type="EMBL" id="NOIG01000008">
    <property type="protein sequence ID" value="OYD50085.1"/>
    <property type="molecule type" value="Genomic_DNA"/>
</dbReference>
<sequence length="81" mass="8686">MTAAEAARVQRHRDQLMSALRARDRVALVSAKQQVLEAAFCPHEVPGTAGAAAAPSPALRRALRDLSWRMAALLLPRSPGC</sequence>
<dbReference type="AlphaFoldDB" id="A0A235ENT3"/>
<gene>
    <name evidence="1" type="ORF">CBY09_13875</name>
</gene>
<protein>
    <submittedName>
        <fullName evidence="1">Uncharacterized protein</fullName>
    </submittedName>
</protein>
<dbReference type="Proteomes" id="UP000215441">
    <property type="component" value="Unassembled WGS sequence"/>
</dbReference>
<keyword evidence="2" id="KW-1185">Reference proteome</keyword>
<organism evidence="1 2">
    <name type="scientific">Acidovorax kalamii</name>
    <dbReference type="NCBI Taxonomy" id="2004485"/>
    <lineage>
        <taxon>Bacteria</taxon>
        <taxon>Pseudomonadati</taxon>
        <taxon>Pseudomonadota</taxon>
        <taxon>Betaproteobacteria</taxon>
        <taxon>Burkholderiales</taxon>
        <taxon>Comamonadaceae</taxon>
        <taxon>Acidovorax</taxon>
    </lineage>
</organism>
<proteinExistence type="predicted"/>